<comment type="caution">
    <text evidence="8">The sequence shown here is derived from an EMBL/GenBank/DDBJ whole genome shotgun (WGS) entry which is preliminary data.</text>
</comment>
<comment type="catalytic activity">
    <reaction evidence="1">
        <text>S-ubiquitinyl-[E2 ubiquitin-conjugating enzyme]-L-cysteine + [acceptor protein]-L-lysine = [E2 ubiquitin-conjugating enzyme]-L-cysteine + N(6)-ubiquitinyl-[acceptor protein]-L-lysine.</text>
        <dbReference type="EC" id="2.3.2.27"/>
    </reaction>
</comment>
<keyword evidence="5" id="KW-0833">Ubl conjugation pathway</keyword>
<name>A0A1F7S0Q7_9BACT</name>
<dbReference type="PANTHER" id="PTHR46803:SF2">
    <property type="entry name" value="E3 UBIQUITIN-PROTEIN LIGASE CHIP"/>
    <property type="match status" value="1"/>
</dbReference>
<evidence type="ECO:0000256" key="7">
    <source>
        <dbReference type="SAM" id="SignalP"/>
    </source>
</evidence>
<evidence type="ECO:0000313" key="8">
    <source>
        <dbReference type="EMBL" id="OGL47405.1"/>
    </source>
</evidence>
<dbReference type="PROSITE" id="PS50005">
    <property type="entry name" value="TPR"/>
    <property type="match status" value="2"/>
</dbReference>
<dbReference type="EC" id="2.3.2.27" evidence="2"/>
<dbReference type="Gene3D" id="1.25.40.10">
    <property type="entry name" value="Tetratricopeptide repeat domain"/>
    <property type="match status" value="1"/>
</dbReference>
<evidence type="ECO:0000256" key="2">
    <source>
        <dbReference type="ARBA" id="ARBA00012483"/>
    </source>
</evidence>
<keyword evidence="3" id="KW-0808">Transferase</keyword>
<dbReference type="GO" id="GO:0000209">
    <property type="term" value="P:protein polyubiquitination"/>
    <property type="evidence" value="ECO:0007669"/>
    <property type="project" value="TreeGrafter"/>
</dbReference>
<sequence length="554" mass="62393">MKLHKIRRAFQLGIGVFFVFNSCGLLAAGNNNDSINIFELIWENPCKQVQKLLFINTVDMESPLIGATGDDQSIVLLSLDGAVSGTINLPQKPTLVQIGYVLDNGAVQIINSNPLSNQLDIYNIEGKPVGKHISQGRIQEYIFGDFNDNGESEILLGIRTSPGLYLFKYPDHILWQKENVVDVKRIETVIQNGKTRFLVLSNKGYIESFDYNSEFLDQYFAPVYLDDFHTIFDNSQFRGLVAIGNHSEKQKSVLYYFDSRGLIRWEKTLPFLTDQNNHILEVGDVTGKFEDSIIVALNNKEILILNQKGFADGYHSADGFIKDFILIDLNRDGQKDLVLAVAGKGVEALKYVDRVKHRKKPSMINNLNVPVHLNSPTVFWTATNYLELGNKLFSRDKLDTALDAFQKAVILNPELAISYANVAIALIGMEKMDDAEVFCKKSMDLDPYLPDASAYLGIIEYEKGNLDRAISLNLKADSLSSSKRYNSSYSLMDKGSIYYNLACAYARQSKPKLALSNLEKAFGLNPSLQENAFNDNDLKILRQYPEFKKLIETH</sequence>
<dbReference type="EMBL" id="MGDD01000076">
    <property type="protein sequence ID" value="OGL47405.1"/>
    <property type="molecule type" value="Genomic_DNA"/>
</dbReference>
<dbReference type="SMART" id="SM00028">
    <property type="entry name" value="TPR"/>
    <property type="match status" value="3"/>
</dbReference>
<dbReference type="AlphaFoldDB" id="A0A1F7S0Q7"/>
<accession>A0A1F7S0Q7</accession>
<dbReference type="GO" id="GO:0005737">
    <property type="term" value="C:cytoplasm"/>
    <property type="evidence" value="ECO:0007669"/>
    <property type="project" value="TreeGrafter"/>
</dbReference>
<dbReference type="GO" id="GO:0051087">
    <property type="term" value="F:protein-folding chaperone binding"/>
    <property type="evidence" value="ECO:0007669"/>
    <property type="project" value="TreeGrafter"/>
</dbReference>
<reference evidence="8 9" key="1">
    <citation type="journal article" date="2016" name="Nat. Commun.">
        <title>Thousands of microbial genomes shed light on interconnected biogeochemical processes in an aquifer system.</title>
        <authorList>
            <person name="Anantharaman K."/>
            <person name="Brown C.T."/>
            <person name="Hug L.A."/>
            <person name="Sharon I."/>
            <person name="Castelle C.J."/>
            <person name="Probst A.J."/>
            <person name="Thomas B.C."/>
            <person name="Singh A."/>
            <person name="Wilkins M.J."/>
            <person name="Karaoz U."/>
            <person name="Brodie E.L."/>
            <person name="Williams K.H."/>
            <person name="Hubbard S.S."/>
            <person name="Banfield J.F."/>
        </authorList>
    </citation>
    <scope>NUCLEOTIDE SEQUENCE [LARGE SCALE GENOMIC DNA]</scope>
</reference>
<dbReference type="InterPro" id="IPR028994">
    <property type="entry name" value="Integrin_alpha_N"/>
</dbReference>
<dbReference type="Pfam" id="PF13181">
    <property type="entry name" value="TPR_8"/>
    <property type="match status" value="1"/>
</dbReference>
<evidence type="ECO:0000256" key="4">
    <source>
        <dbReference type="ARBA" id="ARBA00022737"/>
    </source>
</evidence>
<dbReference type="Proteomes" id="UP000179266">
    <property type="component" value="Unassembled WGS sequence"/>
</dbReference>
<dbReference type="GO" id="GO:0061630">
    <property type="term" value="F:ubiquitin protein ligase activity"/>
    <property type="evidence" value="ECO:0007669"/>
    <property type="project" value="UniProtKB-EC"/>
</dbReference>
<keyword evidence="6" id="KW-0802">TPR repeat</keyword>
<proteinExistence type="predicted"/>
<dbReference type="GO" id="GO:0043161">
    <property type="term" value="P:proteasome-mediated ubiquitin-dependent protein catabolic process"/>
    <property type="evidence" value="ECO:0007669"/>
    <property type="project" value="TreeGrafter"/>
</dbReference>
<protein>
    <recommendedName>
        <fullName evidence="2">RING-type E3 ubiquitin transferase</fullName>
        <ecNumber evidence="2">2.3.2.27</ecNumber>
    </recommendedName>
</protein>
<evidence type="ECO:0000256" key="6">
    <source>
        <dbReference type="PROSITE-ProRule" id="PRU00339"/>
    </source>
</evidence>
<organism evidence="8 9">
    <name type="scientific">Candidatus Schekmanbacteria bacterium RBG_13_48_7</name>
    <dbReference type="NCBI Taxonomy" id="1817878"/>
    <lineage>
        <taxon>Bacteria</taxon>
        <taxon>Candidatus Schekmaniibacteriota</taxon>
    </lineage>
</organism>
<dbReference type="GO" id="GO:0045862">
    <property type="term" value="P:positive regulation of proteolysis"/>
    <property type="evidence" value="ECO:0007669"/>
    <property type="project" value="TreeGrafter"/>
</dbReference>
<dbReference type="PANTHER" id="PTHR46803">
    <property type="entry name" value="E3 UBIQUITIN-PROTEIN LIGASE CHIP"/>
    <property type="match status" value="1"/>
</dbReference>
<dbReference type="NCBIfam" id="NF047558">
    <property type="entry name" value="TPR_END_plus"/>
    <property type="match status" value="1"/>
</dbReference>
<dbReference type="GO" id="GO:0006515">
    <property type="term" value="P:protein quality control for misfolded or incompletely synthesized proteins"/>
    <property type="evidence" value="ECO:0007669"/>
    <property type="project" value="TreeGrafter"/>
</dbReference>
<keyword evidence="7" id="KW-0732">Signal</keyword>
<feature type="repeat" description="TPR" evidence="6">
    <location>
        <begin position="495"/>
        <end position="528"/>
    </location>
</feature>
<evidence type="ECO:0000256" key="1">
    <source>
        <dbReference type="ARBA" id="ARBA00000900"/>
    </source>
</evidence>
<evidence type="ECO:0000256" key="3">
    <source>
        <dbReference type="ARBA" id="ARBA00022679"/>
    </source>
</evidence>
<dbReference type="SUPFAM" id="SSF48452">
    <property type="entry name" value="TPR-like"/>
    <property type="match status" value="1"/>
</dbReference>
<feature type="chain" id="PRO_5009532324" description="RING-type E3 ubiquitin transferase" evidence="7">
    <location>
        <begin position="28"/>
        <end position="554"/>
    </location>
</feature>
<dbReference type="InterPro" id="IPR011990">
    <property type="entry name" value="TPR-like_helical_dom_sf"/>
</dbReference>
<keyword evidence="4" id="KW-0677">Repeat</keyword>
<dbReference type="SUPFAM" id="SSF69318">
    <property type="entry name" value="Integrin alpha N-terminal domain"/>
    <property type="match status" value="1"/>
</dbReference>
<dbReference type="InterPro" id="IPR019734">
    <property type="entry name" value="TPR_rpt"/>
</dbReference>
<evidence type="ECO:0000256" key="5">
    <source>
        <dbReference type="ARBA" id="ARBA00022786"/>
    </source>
</evidence>
<feature type="signal peptide" evidence="7">
    <location>
        <begin position="1"/>
        <end position="27"/>
    </location>
</feature>
<gene>
    <name evidence="8" type="ORF">A2161_10180</name>
</gene>
<dbReference type="GO" id="GO:0071218">
    <property type="term" value="P:cellular response to misfolded protein"/>
    <property type="evidence" value="ECO:0007669"/>
    <property type="project" value="TreeGrafter"/>
</dbReference>
<feature type="repeat" description="TPR" evidence="6">
    <location>
        <begin position="382"/>
        <end position="415"/>
    </location>
</feature>
<evidence type="ECO:0000313" key="9">
    <source>
        <dbReference type="Proteomes" id="UP000179266"/>
    </source>
</evidence>